<reference evidence="7" key="1">
    <citation type="submission" date="2022-11" db="UniProtKB">
        <authorList>
            <consortium name="WormBaseParasite"/>
        </authorList>
    </citation>
    <scope>IDENTIFICATION</scope>
</reference>
<dbReference type="SMART" id="SM01377">
    <property type="entry name" value="Ribosomal_L40e"/>
    <property type="match status" value="1"/>
</dbReference>
<keyword evidence="2" id="KW-0687">Ribonucleoprotein</keyword>
<dbReference type="InterPro" id="IPR001975">
    <property type="entry name" value="Ribosomal_eL40_dom"/>
</dbReference>
<dbReference type="WBParaSite" id="jg18375">
    <property type="protein sequence ID" value="jg18375"/>
    <property type="gene ID" value="jg18375"/>
</dbReference>
<evidence type="ECO:0000256" key="2">
    <source>
        <dbReference type="ARBA" id="ARBA00023274"/>
    </source>
</evidence>
<evidence type="ECO:0000259" key="5">
    <source>
        <dbReference type="SMART" id="SM01377"/>
    </source>
</evidence>
<evidence type="ECO:0000256" key="3">
    <source>
        <dbReference type="ARBA" id="ARBA00035298"/>
    </source>
</evidence>
<dbReference type="GO" id="GO:0006412">
    <property type="term" value="P:translation"/>
    <property type="evidence" value="ECO:0007669"/>
    <property type="project" value="InterPro"/>
</dbReference>
<organism evidence="6 7">
    <name type="scientific">Ditylenchus dipsaci</name>
    <dbReference type="NCBI Taxonomy" id="166011"/>
    <lineage>
        <taxon>Eukaryota</taxon>
        <taxon>Metazoa</taxon>
        <taxon>Ecdysozoa</taxon>
        <taxon>Nematoda</taxon>
        <taxon>Chromadorea</taxon>
        <taxon>Rhabditida</taxon>
        <taxon>Tylenchina</taxon>
        <taxon>Tylenchomorpha</taxon>
        <taxon>Sphaerularioidea</taxon>
        <taxon>Anguinidae</taxon>
        <taxon>Anguininae</taxon>
        <taxon>Ditylenchus</taxon>
    </lineage>
</organism>
<dbReference type="AlphaFoldDB" id="A0A915DD58"/>
<dbReference type="SUPFAM" id="SSF57829">
    <property type="entry name" value="Zn-binding ribosomal proteins"/>
    <property type="match status" value="1"/>
</dbReference>
<feature type="region of interest" description="Disordered" evidence="4">
    <location>
        <begin position="189"/>
        <end position="208"/>
    </location>
</feature>
<dbReference type="GO" id="GO:1990904">
    <property type="term" value="C:ribonucleoprotein complex"/>
    <property type="evidence" value="ECO:0007669"/>
    <property type="project" value="UniProtKB-KW"/>
</dbReference>
<dbReference type="GO" id="GO:0005840">
    <property type="term" value="C:ribosome"/>
    <property type="evidence" value="ECO:0007669"/>
    <property type="project" value="UniProtKB-KW"/>
</dbReference>
<evidence type="ECO:0000313" key="7">
    <source>
        <dbReference type="WBParaSite" id="jg18375"/>
    </source>
</evidence>
<dbReference type="GO" id="GO:0003735">
    <property type="term" value="F:structural constituent of ribosome"/>
    <property type="evidence" value="ECO:0007669"/>
    <property type="project" value="InterPro"/>
</dbReference>
<proteinExistence type="predicted"/>
<protein>
    <recommendedName>
        <fullName evidence="3">Ubiquitin-ribosomal protein eL40 fusion protein</fullName>
    </recommendedName>
</protein>
<evidence type="ECO:0000256" key="1">
    <source>
        <dbReference type="ARBA" id="ARBA00022980"/>
    </source>
</evidence>
<name>A0A915DD58_9BILA</name>
<dbReference type="Gene3D" id="4.10.1060.50">
    <property type="match status" value="1"/>
</dbReference>
<feature type="domain" description="Large ribosomal subunit protein eL40" evidence="5">
    <location>
        <begin position="10"/>
        <end position="66"/>
    </location>
</feature>
<keyword evidence="6" id="KW-1185">Reference proteome</keyword>
<accession>A0A915DD58</accession>
<evidence type="ECO:0000256" key="4">
    <source>
        <dbReference type="SAM" id="MobiDB-lite"/>
    </source>
</evidence>
<dbReference type="InterPro" id="IPR038587">
    <property type="entry name" value="Ribosomal_eL40_sf"/>
</dbReference>
<dbReference type="Pfam" id="PF01020">
    <property type="entry name" value="Ribosomal_L40e"/>
    <property type="match status" value="1"/>
</dbReference>
<dbReference type="InterPro" id="IPR011332">
    <property type="entry name" value="Ribosomal_zn-bd"/>
</dbReference>
<dbReference type="Proteomes" id="UP000887574">
    <property type="component" value="Unplaced"/>
</dbReference>
<sequence length="260" mass="28921">MNFSSKSPYPVPPDQLDLRRKNRLCIWCSVSVICCKCYARLPRCATNCRKKKCGHSNDLRVKKKVKVMLFSSADIIALVCPTLFGLQVIKELCGSQNRSLRLFFGRTAALMIMLCAHAIDKNVLVCIGLACAICLVAAECTEGISAGLTISNLYTAFWPGDDWCCGFCKWLSRLLNWLRGKRNSMFGGARDHESSDDDSDCGDGSSEVASAPKRTTIIRTLDLRHLGHAHREQSIPYIDDDSPSQDSSELSCRLRKVLFS</sequence>
<evidence type="ECO:0000313" key="6">
    <source>
        <dbReference type="Proteomes" id="UP000887574"/>
    </source>
</evidence>
<keyword evidence="1" id="KW-0689">Ribosomal protein</keyword>